<dbReference type="EMBL" id="BART01001579">
    <property type="protein sequence ID" value="GAG71199.1"/>
    <property type="molecule type" value="Genomic_DNA"/>
</dbReference>
<accession>X0ZP57</accession>
<organism evidence="3">
    <name type="scientific">marine sediment metagenome</name>
    <dbReference type="NCBI Taxonomy" id="412755"/>
    <lineage>
        <taxon>unclassified sequences</taxon>
        <taxon>metagenomes</taxon>
        <taxon>ecological metagenomes</taxon>
    </lineage>
</organism>
<dbReference type="AlphaFoldDB" id="X0ZP57"/>
<dbReference type="PANTHER" id="PTHR39081">
    <property type="entry name" value="MUT7-C DOMAIN-CONTAINING PROTEIN"/>
    <property type="match status" value="1"/>
</dbReference>
<name>X0ZP57_9ZZZZ</name>
<evidence type="ECO:0000313" key="3">
    <source>
        <dbReference type="EMBL" id="GAG71199.1"/>
    </source>
</evidence>
<evidence type="ECO:0000259" key="2">
    <source>
        <dbReference type="Pfam" id="PF01927"/>
    </source>
</evidence>
<gene>
    <name evidence="3" type="ORF">S01H4_05441</name>
</gene>
<dbReference type="Pfam" id="PF01927">
    <property type="entry name" value="Mut7-C"/>
    <property type="match status" value="1"/>
</dbReference>
<protein>
    <recommendedName>
        <fullName evidence="2">Mut7-C RNAse domain-containing protein</fullName>
    </recommendedName>
</protein>
<dbReference type="SUPFAM" id="SSF161229">
    <property type="entry name" value="E6 C-terminal domain-like"/>
    <property type="match status" value="1"/>
</dbReference>
<evidence type="ECO:0000256" key="1">
    <source>
        <dbReference type="SAM" id="Coils"/>
    </source>
</evidence>
<feature type="coiled-coil region" evidence="1">
    <location>
        <begin position="108"/>
        <end position="135"/>
    </location>
</feature>
<dbReference type="Gene3D" id="3.30.240.40">
    <property type="entry name" value="E6 early regulatory protein"/>
    <property type="match status" value="1"/>
</dbReference>
<dbReference type="InterPro" id="IPR002782">
    <property type="entry name" value="Mut7-C_RNAse_dom"/>
</dbReference>
<feature type="domain" description="Mut7-C RNAse" evidence="2">
    <location>
        <begin position="44"/>
        <end position="188"/>
    </location>
</feature>
<sequence>NLGEGISGEDKKRLDYLFHFCTTIIMKQYNPQSLTKNDSERPIFIVDMMLGRLARYLRIFGYDVLYFQKISDEDLVNKAESESRIVLTRDSRMIRRSPFKYGRVKFLFIRHDKVLKQLEQLVKELNLELKINLIRCIECNQILKKVDKERAKGKVPIFVYKSITNFAYCSNCDKYYWSGSHLELMNRRFSSLLK</sequence>
<comment type="caution">
    <text evidence="3">The sequence shown here is derived from an EMBL/GenBank/DDBJ whole genome shotgun (WGS) entry which is preliminary data.</text>
</comment>
<reference evidence="3" key="1">
    <citation type="journal article" date="2014" name="Front. Microbiol.">
        <title>High frequency of phylogenetically diverse reductive dehalogenase-homologous genes in deep subseafloor sedimentary metagenomes.</title>
        <authorList>
            <person name="Kawai M."/>
            <person name="Futagami T."/>
            <person name="Toyoda A."/>
            <person name="Takaki Y."/>
            <person name="Nishi S."/>
            <person name="Hori S."/>
            <person name="Arai W."/>
            <person name="Tsubouchi T."/>
            <person name="Morono Y."/>
            <person name="Uchiyama I."/>
            <person name="Ito T."/>
            <person name="Fujiyama A."/>
            <person name="Inagaki F."/>
            <person name="Takami H."/>
        </authorList>
    </citation>
    <scope>NUCLEOTIDE SEQUENCE</scope>
    <source>
        <strain evidence="3">Expedition CK06-06</strain>
    </source>
</reference>
<keyword evidence="1" id="KW-0175">Coiled coil</keyword>
<proteinExistence type="predicted"/>
<dbReference type="InterPro" id="IPR038575">
    <property type="entry name" value="E6_sf"/>
</dbReference>
<dbReference type="PANTHER" id="PTHR39081:SF1">
    <property type="entry name" value="MUT7-C RNASE DOMAIN-CONTAINING PROTEIN"/>
    <property type="match status" value="1"/>
</dbReference>
<feature type="non-terminal residue" evidence="3">
    <location>
        <position position="1"/>
    </location>
</feature>